<proteinExistence type="predicted"/>
<evidence type="ECO:0000313" key="8">
    <source>
        <dbReference type="EMBL" id="HAE9328973.1"/>
    </source>
</evidence>
<dbReference type="EMBL" id="DAATNX010000008">
    <property type="protein sequence ID" value="HAE9328973.1"/>
    <property type="molecule type" value="Genomic_DNA"/>
</dbReference>
<reference evidence="3" key="5">
    <citation type="submission" date="2018-10" db="EMBL/GenBank/DDBJ databases">
        <authorList>
            <consortium name="NARMS: The National Antimicrobial Resistance Monitoring System"/>
        </authorList>
    </citation>
    <scope>NUCLEOTIDE SEQUENCE</scope>
    <source>
        <strain evidence="4">CVM N17S1479</strain>
        <strain evidence="3">FSIS11814638</strain>
    </source>
</reference>
<reference evidence="7" key="1">
    <citation type="journal article" date="2018" name="Genome Biol.">
        <title>SKESA: strategic k-mer extension for scrupulous assemblies.</title>
        <authorList>
            <person name="Souvorov A."/>
            <person name="Agarwala R."/>
            <person name="Lipman D.J."/>
        </authorList>
    </citation>
    <scope>NUCLEOTIDE SEQUENCE</scope>
    <source>
        <strain evidence="8">09-5077</strain>
        <strain evidence="7">Salmonella enterica</strain>
    </source>
</reference>
<reference evidence="8" key="4">
    <citation type="submission" date="2018-07" db="EMBL/GenBank/DDBJ databases">
        <authorList>
            <consortium name="NCBI Pathogen Detection Project"/>
        </authorList>
    </citation>
    <scope>NUCLEOTIDE SEQUENCE</scope>
    <source>
        <strain evidence="8">09-5077</strain>
        <strain evidence="7">Salmonella enterica</strain>
    </source>
</reference>
<evidence type="ECO:0000313" key="1">
    <source>
        <dbReference type="EMBL" id="EBO8724454.1"/>
    </source>
</evidence>
<dbReference type="EMBL" id="AAHQUA010000011">
    <property type="protein sequence ID" value="EBZ3294340.1"/>
    <property type="molecule type" value="Genomic_DNA"/>
</dbReference>
<reference evidence="2" key="2">
    <citation type="submission" date="2018-06" db="EMBL/GenBank/DDBJ databases">
        <authorList>
            <person name="Ashton P.M."/>
            <person name="Dallman T."/>
            <person name="Nair S."/>
            <person name="De Pinna E."/>
            <person name="Peters T."/>
            <person name="Grant K."/>
        </authorList>
    </citation>
    <scope>NUCLEOTIDE SEQUENCE</scope>
    <source>
        <strain evidence="2">160770</strain>
    </source>
</reference>
<dbReference type="AlphaFoldDB" id="A0A3Y0E870"/>
<dbReference type="EMBL" id="AAGJXF010000009">
    <property type="protein sequence ID" value="EBO8724454.1"/>
    <property type="molecule type" value="Genomic_DNA"/>
</dbReference>
<reference evidence="6" key="3">
    <citation type="submission" date="2018-07" db="EMBL/GenBank/DDBJ databases">
        <authorList>
            <consortium name="GenomeTrakr network: Whole genome sequencing for foodborne pathogen traceback"/>
        </authorList>
    </citation>
    <scope>NUCLEOTIDE SEQUENCE</scope>
    <source>
        <strain evidence="5">FSIS11812555</strain>
        <strain evidence="1">FSIS11919213</strain>
        <strain evidence="6">FSIS1709880</strain>
    </source>
</reference>
<sequence>MSKSGRGLLAQSLAAHFHEARHCAGFLLCKVHRTVATADKVIIFVCLVFDLMCFQKCRVIFGIHIVKG</sequence>
<evidence type="ECO:0000313" key="2">
    <source>
        <dbReference type="EMBL" id="EBS4618527.1"/>
    </source>
</evidence>
<evidence type="ECO:0000313" key="6">
    <source>
        <dbReference type="EMBL" id="EDF3869325.1"/>
    </source>
</evidence>
<name>A0A3Y0E870_SALMO</name>
<evidence type="ECO:0000313" key="3">
    <source>
        <dbReference type="EMBL" id="EBZ3294340.1"/>
    </source>
</evidence>
<organism evidence="6">
    <name type="scientific">Salmonella montevideo</name>
    <dbReference type="NCBI Taxonomy" id="115981"/>
    <lineage>
        <taxon>Bacteria</taxon>
        <taxon>Pseudomonadati</taxon>
        <taxon>Pseudomonadota</taxon>
        <taxon>Gammaproteobacteria</taxon>
        <taxon>Enterobacterales</taxon>
        <taxon>Enterobacteriaceae</taxon>
        <taxon>Salmonella</taxon>
    </lineage>
</organism>
<comment type="caution">
    <text evidence="6">The sequence shown here is derived from an EMBL/GenBank/DDBJ whole genome shotgun (WGS) entry which is preliminary data.</text>
</comment>
<dbReference type="EMBL" id="AAKPRQ010000012">
    <property type="protein sequence ID" value="ECU3685584.1"/>
    <property type="molecule type" value="Genomic_DNA"/>
</dbReference>
<gene>
    <name evidence="6" type="ORF">B0D32_16565</name>
    <name evidence="3" type="ORF">D9U82_06450</name>
    <name evidence="2" type="ORF">DQS63_00220</name>
    <name evidence="4" type="ORF">DYO72_15885</name>
    <name evidence="5" type="ORF">DYT96_11500</name>
    <name evidence="1" type="ORF">E4S88_11035</name>
    <name evidence="7" type="ORF">G2911_21865</name>
    <name evidence="8" type="ORF">G4Y15_001013</name>
</gene>
<protein>
    <submittedName>
        <fullName evidence="6">Uncharacterized protein</fullName>
    </submittedName>
</protein>
<evidence type="ECO:0000313" key="5">
    <source>
        <dbReference type="EMBL" id="ECU3685584.1"/>
    </source>
</evidence>
<dbReference type="EMBL" id="DAAQTF010000019">
    <property type="protein sequence ID" value="HAE0769117.1"/>
    <property type="molecule type" value="Genomic_DNA"/>
</dbReference>
<dbReference type="EMBL" id="AAKPPR010000006">
    <property type="protein sequence ID" value="ECU3335026.1"/>
    <property type="molecule type" value="Genomic_DNA"/>
</dbReference>
<accession>A0A3Y0E870</accession>
<dbReference type="EMBL" id="AAGVOP010000001">
    <property type="protein sequence ID" value="EBS4618527.1"/>
    <property type="molecule type" value="Genomic_DNA"/>
</dbReference>
<evidence type="ECO:0000313" key="7">
    <source>
        <dbReference type="EMBL" id="HAE0769117.1"/>
    </source>
</evidence>
<evidence type="ECO:0000313" key="4">
    <source>
        <dbReference type="EMBL" id="ECU3335026.1"/>
    </source>
</evidence>
<dbReference type="EMBL" id="AAMARA010000010">
    <property type="protein sequence ID" value="EDF3869325.1"/>
    <property type="molecule type" value="Genomic_DNA"/>
</dbReference>